<evidence type="ECO:0000313" key="3">
    <source>
        <dbReference type="Proteomes" id="UP000566819"/>
    </source>
</evidence>
<dbReference type="EMBL" id="JAAMPI010002476">
    <property type="protein sequence ID" value="KAF4612835.1"/>
    <property type="molecule type" value="Genomic_DNA"/>
</dbReference>
<evidence type="ECO:0000256" key="1">
    <source>
        <dbReference type="SAM" id="MobiDB-lite"/>
    </source>
</evidence>
<accession>A0A8H4QLF4</accession>
<organism evidence="2 3">
    <name type="scientific">Cudoniella acicularis</name>
    <dbReference type="NCBI Taxonomy" id="354080"/>
    <lineage>
        <taxon>Eukaryota</taxon>
        <taxon>Fungi</taxon>
        <taxon>Dikarya</taxon>
        <taxon>Ascomycota</taxon>
        <taxon>Pezizomycotina</taxon>
        <taxon>Leotiomycetes</taxon>
        <taxon>Helotiales</taxon>
        <taxon>Tricladiaceae</taxon>
        <taxon>Cudoniella</taxon>
    </lineage>
</organism>
<evidence type="ECO:0000313" key="2">
    <source>
        <dbReference type="EMBL" id="KAF4612835.1"/>
    </source>
</evidence>
<dbReference type="OrthoDB" id="42525at2759"/>
<dbReference type="Pfam" id="PF07081">
    <property type="entry name" value="DUF1349"/>
    <property type="match status" value="1"/>
</dbReference>
<name>A0A8H4QLF4_9HELO</name>
<dbReference type="AlphaFoldDB" id="A0A8H4QLF4"/>
<dbReference type="InterPro" id="IPR009784">
    <property type="entry name" value="DUF1349"/>
</dbReference>
<dbReference type="PANTHER" id="PTHR35332">
    <property type="entry name" value="REGULATION OF ENOLASE PROTEIN 1"/>
    <property type="match status" value="1"/>
</dbReference>
<reference evidence="2 3" key="1">
    <citation type="submission" date="2020-03" db="EMBL/GenBank/DDBJ databases">
        <title>Draft Genome Sequence of Cudoniella acicularis.</title>
        <authorList>
            <person name="Buettner E."/>
            <person name="Kellner H."/>
        </authorList>
    </citation>
    <scope>NUCLEOTIDE SEQUENCE [LARGE SCALE GENOMIC DNA]</scope>
    <source>
        <strain evidence="2 3">DSM 108380</strain>
    </source>
</reference>
<keyword evidence="3" id="KW-1185">Reference proteome</keyword>
<dbReference type="Proteomes" id="UP000566819">
    <property type="component" value="Unassembled WGS sequence"/>
</dbReference>
<gene>
    <name evidence="2" type="ORF">G7Y89_g15537</name>
</gene>
<comment type="caution">
    <text evidence="2">The sequence shown here is derived from an EMBL/GenBank/DDBJ whole genome shotgun (WGS) entry which is preliminary data.</text>
</comment>
<protein>
    <submittedName>
        <fullName evidence="2">Uncharacterized protein</fullName>
    </submittedName>
</protein>
<sequence length="209" mass="23085">MEFKHANILPSKAPSPNPDGTFTLSTTAPTDIWRIPPTRDDFNAPIIYLSIPVSSFKSARVTAQGAWKTQYDQGGLVVVLPPKKGSAQKRWVKTGIEFYNGKPRMSAVAATESADWSLLPLSAEDEAAGKMTVEIERDQEDGTWGNTLRILYAAAGGEKIAIRELPWAFYDLDESEEMWVGMFAAKPTVDENKELVVNFEGFAVEKRDG</sequence>
<proteinExistence type="predicted"/>
<feature type="region of interest" description="Disordered" evidence="1">
    <location>
        <begin position="1"/>
        <end position="23"/>
    </location>
</feature>
<dbReference type="Gene3D" id="2.60.120.200">
    <property type="match status" value="1"/>
</dbReference>
<dbReference type="PANTHER" id="PTHR35332:SF2">
    <property type="entry name" value="REGULATION OF ENOLASE PROTEIN 1"/>
    <property type="match status" value="1"/>
</dbReference>